<feature type="domain" description="HTH tetR-type" evidence="4">
    <location>
        <begin position="8"/>
        <end position="68"/>
    </location>
</feature>
<dbReference type="PROSITE" id="PS50977">
    <property type="entry name" value="HTH_TETR_2"/>
    <property type="match status" value="1"/>
</dbReference>
<proteinExistence type="predicted"/>
<sequence length="200" mass="23193">MKVDRRINRSKKALKDALILLLGKKDLANIRIKELVTIADLNRGTYYKHYYYKEEILDEIINEVIDNLITSYRDPYLNTNEFKINDLTASSVKIFEHVDAYANFYTAIINSHALPGFQTKICDVFKTLITHDLSDENSGVDVNTDLRASYYAYALFGIIIEWVNGDYQYTPKYMAEQLIKIIDDRPSNVIYKTTHKDATD</sequence>
<gene>
    <name evidence="5" type="ORF">J2Z83_003451</name>
</gene>
<name>A0ABS4IK22_9BACI</name>
<comment type="caution">
    <text evidence="5">The sequence shown here is derived from an EMBL/GenBank/DDBJ whole genome shotgun (WGS) entry which is preliminary data.</text>
</comment>
<dbReference type="SUPFAM" id="SSF46689">
    <property type="entry name" value="Homeodomain-like"/>
    <property type="match status" value="1"/>
</dbReference>
<evidence type="ECO:0000256" key="3">
    <source>
        <dbReference type="PROSITE-ProRule" id="PRU00335"/>
    </source>
</evidence>
<evidence type="ECO:0000256" key="2">
    <source>
        <dbReference type="ARBA" id="ARBA00023125"/>
    </source>
</evidence>
<dbReference type="InterPro" id="IPR039532">
    <property type="entry name" value="TetR_C_Firmicutes"/>
</dbReference>
<feature type="DNA-binding region" description="H-T-H motif" evidence="3">
    <location>
        <begin position="31"/>
        <end position="50"/>
    </location>
</feature>
<dbReference type="Proteomes" id="UP001519345">
    <property type="component" value="Unassembled WGS sequence"/>
</dbReference>
<dbReference type="Gene3D" id="1.10.357.10">
    <property type="entry name" value="Tetracycline Repressor, domain 2"/>
    <property type="match status" value="1"/>
</dbReference>
<dbReference type="PANTHER" id="PTHR43479:SF7">
    <property type="entry name" value="TETR-FAMILY TRANSCRIPTIONAL REGULATOR"/>
    <property type="match status" value="1"/>
</dbReference>
<protein>
    <submittedName>
        <fullName evidence="5">AcrR family transcriptional regulator</fullName>
    </submittedName>
</protein>
<organism evidence="5 6">
    <name type="scientific">Virgibacillus natechei</name>
    <dbReference type="NCBI Taxonomy" id="1216297"/>
    <lineage>
        <taxon>Bacteria</taxon>
        <taxon>Bacillati</taxon>
        <taxon>Bacillota</taxon>
        <taxon>Bacilli</taxon>
        <taxon>Bacillales</taxon>
        <taxon>Bacillaceae</taxon>
        <taxon>Virgibacillus</taxon>
    </lineage>
</organism>
<evidence type="ECO:0000259" key="4">
    <source>
        <dbReference type="PROSITE" id="PS50977"/>
    </source>
</evidence>
<dbReference type="PANTHER" id="PTHR43479">
    <property type="entry name" value="ACREF/ENVCD OPERON REPRESSOR-RELATED"/>
    <property type="match status" value="1"/>
</dbReference>
<evidence type="ECO:0000313" key="5">
    <source>
        <dbReference type="EMBL" id="MBP1971312.1"/>
    </source>
</evidence>
<dbReference type="InterPro" id="IPR001647">
    <property type="entry name" value="HTH_TetR"/>
</dbReference>
<dbReference type="EMBL" id="JAGGKX010000024">
    <property type="protein sequence ID" value="MBP1971312.1"/>
    <property type="molecule type" value="Genomic_DNA"/>
</dbReference>
<keyword evidence="2 3" id="KW-0238">DNA-binding</keyword>
<keyword evidence="6" id="KW-1185">Reference proteome</keyword>
<dbReference type="InterPro" id="IPR050624">
    <property type="entry name" value="HTH-type_Tx_Regulator"/>
</dbReference>
<dbReference type="RefSeq" id="WP_209464375.1">
    <property type="nucleotide sequence ID" value="NZ_CP110224.1"/>
</dbReference>
<keyword evidence="1" id="KW-0678">Repressor</keyword>
<dbReference type="InterPro" id="IPR009057">
    <property type="entry name" value="Homeodomain-like_sf"/>
</dbReference>
<evidence type="ECO:0000313" key="6">
    <source>
        <dbReference type="Proteomes" id="UP001519345"/>
    </source>
</evidence>
<reference evidence="5 6" key="1">
    <citation type="submission" date="2021-03" db="EMBL/GenBank/DDBJ databases">
        <title>Genomic Encyclopedia of Type Strains, Phase IV (KMG-IV): sequencing the most valuable type-strain genomes for metagenomic binning, comparative biology and taxonomic classification.</title>
        <authorList>
            <person name="Goeker M."/>
        </authorList>
    </citation>
    <scope>NUCLEOTIDE SEQUENCE [LARGE SCALE GENOMIC DNA]</scope>
    <source>
        <strain evidence="5 6">DSM 25609</strain>
    </source>
</reference>
<accession>A0ABS4IK22</accession>
<dbReference type="Pfam" id="PF14278">
    <property type="entry name" value="TetR_C_8"/>
    <property type="match status" value="1"/>
</dbReference>
<evidence type="ECO:0000256" key="1">
    <source>
        <dbReference type="ARBA" id="ARBA00022491"/>
    </source>
</evidence>